<dbReference type="Gene3D" id="1.20.1720.10">
    <property type="entry name" value="Multidrug resistance protein D"/>
    <property type="match status" value="1"/>
</dbReference>
<evidence type="ECO:0000313" key="8">
    <source>
        <dbReference type="EMBL" id="GAA4252184.1"/>
    </source>
</evidence>
<dbReference type="PROSITE" id="PS50850">
    <property type="entry name" value="MFS"/>
    <property type="match status" value="1"/>
</dbReference>
<reference evidence="9" key="1">
    <citation type="journal article" date="2019" name="Int. J. Syst. Evol. Microbiol.">
        <title>The Global Catalogue of Microorganisms (GCM) 10K type strain sequencing project: providing services to taxonomists for standard genome sequencing and annotation.</title>
        <authorList>
            <consortium name="The Broad Institute Genomics Platform"/>
            <consortium name="The Broad Institute Genome Sequencing Center for Infectious Disease"/>
            <person name="Wu L."/>
            <person name="Ma J."/>
        </authorList>
    </citation>
    <scope>NUCLEOTIDE SEQUENCE [LARGE SCALE GENOMIC DNA]</scope>
    <source>
        <strain evidence="9">JCM 17441</strain>
    </source>
</reference>
<feature type="transmembrane region" description="Helical" evidence="6">
    <location>
        <begin position="204"/>
        <end position="225"/>
    </location>
</feature>
<keyword evidence="5 6" id="KW-0472">Membrane</keyword>
<dbReference type="EMBL" id="BAABAT010000012">
    <property type="protein sequence ID" value="GAA4252184.1"/>
    <property type="molecule type" value="Genomic_DNA"/>
</dbReference>
<evidence type="ECO:0000256" key="5">
    <source>
        <dbReference type="ARBA" id="ARBA00023136"/>
    </source>
</evidence>
<dbReference type="RefSeq" id="WP_345129343.1">
    <property type="nucleotide sequence ID" value="NZ_BAABAT010000012.1"/>
</dbReference>
<dbReference type="Gene3D" id="1.20.1250.20">
    <property type="entry name" value="MFS general substrate transporter like domains"/>
    <property type="match status" value="1"/>
</dbReference>
<feature type="transmembrane region" description="Helical" evidence="6">
    <location>
        <begin position="365"/>
        <end position="390"/>
    </location>
</feature>
<sequence length="488" mass="49727">MTYDTLPETRRRTIALAVLSCTFLGILDGTVTGTAMPRIVAQLGGSGNWYVWVVTAYLLTSTVTVPLYGRFSDLYGRRPPMLIGLGLFLAGSLASGLAPSMGALIAFRALQGVGAGALLTVSMSVVRDLYPPGRMLGMVRMQTLMAGMFIVGMLGGPIVGGVLADYASWRWAFLINLPIGLTAAAVLATLLPRARPEAAPAGRLDLAGIALLTAGLSSVLLGLSLKGLGERAWTDPSVGGTLLLGAALLAALIAVERRAAVPILPLRLFGHRAYAAIAAAGFFFQAANLPAAVFLTLYLQQVRGYSATTSGLLLLPMLAGMVLSNRLTAVTILRTTRPKPALLTGAALLVAGSAPFVTLDTTTPTPLIGACLLLIGLGSGPAMGGASIVAQNSVPRTDIGTATAGSMLTKQIGGATSLACAQWLLSHHLAVSAGAAAVTAGIATSLGWIGGLSGLLALTAVAVMPDVRITRPAAPAPAPAQPPAGSRR</sequence>
<keyword evidence="9" id="KW-1185">Reference proteome</keyword>
<keyword evidence="2" id="KW-0813">Transport</keyword>
<gene>
    <name evidence="8" type="ORF">GCM10022255_047700</name>
</gene>
<protein>
    <submittedName>
        <fullName evidence="8">MDR family MFS transporter</fullName>
    </submittedName>
</protein>
<feature type="transmembrane region" description="Helical" evidence="6">
    <location>
        <begin position="49"/>
        <end position="69"/>
    </location>
</feature>
<keyword evidence="3 6" id="KW-0812">Transmembrane</keyword>
<feature type="transmembrane region" description="Helical" evidence="6">
    <location>
        <begin position="237"/>
        <end position="255"/>
    </location>
</feature>
<dbReference type="InterPro" id="IPR011701">
    <property type="entry name" value="MFS"/>
</dbReference>
<dbReference type="Pfam" id="PF07690">
    <property type="entry name" value="MFS_1"/>
    <property type="match status" value="1"/>
</dbReference>
<comment type="subcellular location">
    <subcellularLocation>
        <location evidence="1">Cell inner membrane</location>
        <topology evidence="1">Multi-pass membrane protein</topology>
    </subcellularLocation>
</comment>
<dbReference type="Proteomes" id="UP001500620">
    <property type="component" value="Unassembled WGS sequence"/>
</dbReference>
<name>A0ABP8DC81_9ACTN</name>
<evidence type="ECO:0000256" key="3">
    <source>
        <dbReference type="ARBA" id="ARBA00022692"/>
    </source>
</evidence>
<dbReference type="InterPro" id="IPR020846">
    <property type="entry name" value="MFS_dom"/>
</dbReference>
<evidence type="ECO:0000256" key="2">
    <source>
        <dbReference type="ARBA" id="ARBA00022448"/>
    </source>
</evidence>
<feature type="transmembrane region" description="Helical" evidence="6">
    <location>
        <begin position="276"/>
        <end position="299"/>
    </location>
</feature>
<dbReference type="PANTHER" id="PTHR23501:SF191">
    <property type="entry name" value="VACUOLAR BASIC AMINO ACID TRANSPORTER 4"/>
    <property type="match status" value="1"/>
</dbReference>
<accession>A0ABP8DC81</accession>
<dbReference type="SUPFAM" id="SSF103473">
    <property type="entry name" value="MFS general substrate transporter"/>
    <property type="match status" value="1"/>
</dbReference>
<feature type="transmembrane region" description="Helical" evidence="6">
    <location>
        <begin position="311"/>
        <end position="329"/>
    </location>
</feature>
<evidence type="ECO:0000256" key="4">
    <source>
        <dbReference type="ARBA" id="ARBA00022989"/>
    </source>
</evidence>
<feature type="transmembrane region" description="Helical" evidence="6">
    <location>
        <begin position="169"/>
        <end position="192"/>
    </location>
</feature>
<proteinExistence type="predicted"/>
<evidence type="ECO:0000313" key="9">
    <source>
        <dbReference type="Proteomes" id="UP001500620"/>
    </source>
</evidence>
<comment type="caution">
    <text evidence="8">The sequence shown here is derived from an EMBL/GenBank/DDBJ whole genome shotgun (WGS) entry which is preliminary data.</text>
</comment>
<evidence type="ECO:0000259" key="7">
    <source>
        <dbReference type="PROSITE" id="PS50850"/>
    </source>
</evidence>
<keyword evidence="4 6" id="KW-1133">Transmembrane helix</keyword>
<organism evidence="8 9">
    <name type="scientific">Dactylosporangium darangshiense</name>
    <dbReference type="NCBI Taxonomy" id="579108"/>
    <lineage>
        <taxon>Bacteria</taxon>
        <taxon>Bacillati</taxon>
        <taxon>Actinomycetota</taxon>
        <taxon>Actinomycetes</taxon>
        <taxon>Micromonosporales</taxon>
        <taxon>Micromonosporaceae</taxon>
        <taxon>Dactylosporangium</taxon>
    </lineage>
</organism>
<dbReference type="InterPro" id="IPR036259">
    <property type="entry name" value="MFS_trans_sf"/>
</dbReference>
<feature type="transmembrane region" description="Helical" evidence="6">
    <location>
        <begin position="81"/>
        <end position="107"/>
    </location>
</feature>
<feature type="transmembrane region" description="Helical" evidence="6">
    <location>
        <begin position="341"/>
        <end position="359"/>
    </location>
</feature>
<dbReference type="PANTHER" id="PTHR23501">
    <property type="entry name" value="MAJOR FACILITATOR SUPERFAMILY"/>
    <property type="match status" value="1"/>
</dbReference>
<evidence type="ECO:0000256" key="6">
    <source>
        <dbReference type="SAM" id="Phobius"/>
    </source>
</evidence>
<feature type="transmembrane region" description="Helical" evidence="6">
    <location>
        <begin position="142"/>
        <end position="163"/>
    </location>
</feature>
<feature type="domain" description="Major facilitator superfamily (MFS) profile" evidence="7">
    <location>
        <begin position="14"/>
        <end position="468"/>
    </location>
</feature>
<evidence type="ECO:0000256" key="1">
    <source>
        <dbReference type="ARBA" id="ARBA00004429"/>
    </source>
</evidence>